<feature type="domain" description="Co-chaperone DjlA N-terminal" evidence="4">
    <location>
        <begin position="374"/>
        <end position="491"/>
    </location>
</feature>
<dbReference type="Proteomes" id="UP001231362">
    <property type="component" value="Unassembled WGS sequence"/>
</dbReference>
<evidence type="ECO:0000313" key="6">
    <source>
        <dbReference type="Proteomes" id="UP001231362"/>
    </source>
</evidence>
<evidence type="ECO:0000313" key="5">
    <source>
        <dbReference type="EMBL" id="MDQ0156621.1"/>
    </source>
</evidence>
<organism evidence="5 6">
    <name type="scientific">Anoxybacillus andreesenii</name>
    <dbReference type="NCBI Taxonomy" id="1325932"/>
    <lineage>
        <taxon>Bacteria</taxon>
        <taxon>Bacillati</taxon>
        <taxon>Bacillota</taxon>
        <taxon>Bacilli</taxon>
        <taxon>Bacillales</taxon>
        <taxon>Anoxybacillaceae</taxon>
        <taxon>Anoxybacillus</taxon>
    </lineage>
</organism>
<dbReference type="Gene3D" id="2.60.60.30">
    <property type="entry name" value="sav2460 like domains"/>
    <property type="match status" value="1"/>
</dbReference>
<comment type="similarity">
    <text evidence="1">Belongs to the CAPAB/TerDEXZ family.</text>
</comment>
<protein>
    <submittedName>
        <fullName evidence="5">Tellurium resistance protein TerD</fullName>
    </submittedName>
</protein>
<feature type="region of interest" description="Disordered" evidence="2">
    <location>
        <begin position="192"/>
        <end position="222"/>
    </location>
</feature>
<dbReference type="Pfam" id="PF02342">
    <property type="entry name" value="TerD"/>
    <property type="match status" value="1"/>
</dbReference>
<feature type="compositionally biased region" description="Polar residues" evidence="2">
    <location>
        <begin position="199"/>
        <end position="222"/>
    </location>
</feature>
<dbReference type="Pfam" id="PF05099">
    <property type="entry name" value="TerB"/>
    <property type="match status" value="1"/>
</dbReference>
<keyword evidence="6" id="KW-1185">Reference proteome</keyword>
<reference evidence="5 6" key="1">
    <citation type="submission" date="2023-07" db="EMBL/GenBank/DDBJ databases">
        <title>Genomic Encyclopedia of Type Strains, Phase IV (KMG-IV): sequencing the most valuable type-strain genomes for metagenomic binning, comparative biology and taxonomic classification.</title>
        <authorList>
            <person name="Goeker M."/>
        </authorList>
    </citation>
    <scope>NUCLEOTIDE SEQUENCE [LARGE SCALE GENOMIC DNA]</scope>
    <source>
        <strain evidence="5 6">DSM 23948</strain>
    </source>
</reference>
<dbReference type="EMBL" id="JAUSTU010000014">
    <property type="protein sequence ID" value="MDQ0156621.1"/>
    <property type="molecule type" value="Genomic_DNA"/>
</dbReference>
<dbReference type="CDD" id="cd06974">
    <property type="entry name" value="TerD_like"/>
    <property type="match status" value="1"/>
</dbReference>
<dbReference type="InterPro" id="IPR007791">
    <property type="entry name" value="DjlA_N"/>
</dbReference>
<dbReference type="CDD" id="cd07176">
    <property type="entry name" value="terB"/>
    <property type="match status" value="1"/>
</dbReference>
<proteinExistence type="inferred from homology"/>
<dbReference type="PANTHER" id="PTHR32097">
    <property type="entry name" value="CAMP-BINDING PROTEIN 1-RELATED"/>
    <property type="match status" value="1"/>
</dbReference>
<dbReference type="InterPro" id="IPR051324">
    <property type="entry name" value="Stress/Tellurium_Resist"/>
</dbReference>
<accession>A0ABT9V6Q1</accession>
<evidence type="ECO:0000256" key="2">
    <source>
        <dbReference type="SAM" id="MobiDB-lite"/>
    </source>
</evidence>
<sequence>MAVVLTKGQKVDLTKHTPNLHTVLVGLGWDVNQSGGPSYDLDASVFLLEKSGKVRNEQDFVFYNNPVGGGQSVFYSGDNRSGIGANDDEQIRIILPSVPQYIDRIAFTITIHDAYQKRQNFSQISNAYVRILNEQNQEELLRFNLQQFTVETAIVAAELYRHQNEWKFNAIGSGFQGGLAALCRNFGLEVEESQPSPPNYANQGTSQYPSPSTPYQQSQAGYQGFGSSPGTVMFDRTNQNNFGQAPGFGNQGYTQEPVRQLTSINNQPSFGGNISSYPNPSSRGDITCPRCNSDYITSGKKGFGIGKAAIGGLVLGPVGLLGGFIGANKMEFRCQSCQYKWSLDQTDFMRMFQQQKDNARRVLQKYNNNNTVLDALMASCALVAMADGHLDHSEQQKVYDFIHQSEELRSFNTQQVVARFDHFVRGLQMDPIMGRGEALRAVGRVRDQYDLARLVVRYGIAIGFADGHFERSEQETIRDICNELRLNPGEFLS</sequence>
<dbReference type="Gene3D" id="1.10.3680.10">
    <property type="entry name" value="TerB-like"/>
    <property type="match status" value="1"/>
</dbReference>
<name>A0ABT9V6Q1_9BACL</name>
<dbReference type="InterPro" id="IPR029024">
    <property type="entry name" value="TerB-like"/>
</dbReference>
<feature type="domain" description="TerD" evidence="3">
    <location>
        <begin position="1"/>
        <end position="186"/>
    </location>
</feature>
<evidence type="ECO:0000259" key="4">
    <source>
        <dbReference type="Pfam" id="PF05099"/>
    </source>
</evidence>
<gene>
    <name evidence="5" type="ORF">J2S07_002942</name>
</gene>
<dbReference type="InterPro" id="IPR003325">
    <property type="entry name" value="TerD"/>
</dbReference>
<evidence type="ECO:0000259" key="3">
    <source>
        <dbReference type="Pfam" id="PF02342"/>
    </source>
</evidence>
<evidence type="ECO:0000256" key="1">
    <source>
        <dbReference type="ARBA" id="ARBA00008775"/>
    </source>
</evidence>
<dbReference type="SUPFAM" id="SSF158682">
    <property type="entry name" value="TerB-like"/>
    <property type="match status" value="1"/>
</dbReference>
<dbReference type="PANTHER" id="PTHR32097:SF4">
    <property type="entry name" value="GENERAL STRESS PROTEIN 16U"/>
    <property type="match status" value="1"/>
</dbReference>
<dbReference type="RefSeq" id="WP_307151129.1">
    <property type="nucleotide sequence ID" value="NZ_JAUSTU010000014.1"/>
</dbReference>
<comment type="caution">
    <text evidence="5">The sequence shown here is derived from an EMBL/GenBank/DDBJ whole genome shotgun (WGS) entry which is preliminary data.</text>
</comment>